<dbReference type="Pfam" id="PF05983">
    <property type="entry name" value="Med7"/>
    <property type="match status" value="1"/>
</dbReference>
<keyword evidence="6" id="KW-0010">Activator</keyword>
<dbReference type="GO" id="GO:0016592">
    <property type="term" value="C:mediator complex"/>
    <property type="evidence" value="ECO:0007669"/>
    <property type="project" value="InterPro"/>
</dbReference>
<comment type="subunit">
    <text evidence="6">Component of the Mediator complex.</text>
</comment>
<proteinExistence type="inferred from homology"/>
<dbReference type="InterPro" id="IPR044888">
    <property type="entry name" value="Mediatior_Med7_sf"/>
</dbReference>
<evidence type="ECO:0000256" key="2">
    <source>
        <dbReference type="ARBA" id="ARBA00009994"/>
    </source>
</evidence>
<dbReference type="Gene3D" id="6.10.140.200">
    <property type="match status" value="1"/>
</dbReference>
<dbReference type="Proteomes" id="UP001175271">
    <property type="component" value="Unassembled WGS sequence"/>
</dbReference>
<dbReference type="GO" id="GO:0070847">
    <property type="term" value="C:core mediator complex"/>
    <property type="evidence" value="ECO:0007669"/>
    <property type="project" value="TreeGrafter"/>
</dbReference>
<dbReference type="InterPro" id="IPR009244">
    <property type="entry name" value="Mediatior_Med7"/>
</dbReference>
<comment type="subcellular location">
    <subcellularLocation>
        <location evidence="1 6">Nucleus</location>
    </subcellularLocation>
</comment>
<protein>
    <recommendedName>
        <fullName evidence="6">Mediator of RNA polymerase II transcription subunit 7</fullName>
    </recommendedName>
</protein>
<evidence type="ECO:0000256" key="5">
    <source>
        <dbReference type="ARBA" id="ARBA00023242"/>
    </source>
</evidence>
<evidence type="ECO:0000313" key="9">
    <source>
        <dbReference type="EMBL" id="KAK0420513.1"/>
    </source>
</evidence>
<dbReference type="PANTHER" id="PTHR21428:SF11">
    <property type="entry name" value="MEDIATOR OF RNA POLYMERASE II TRANSCRIPTION SUBUNIT 7"/>
    <property type="match status" value="1"/>
</dbReference>
<organism evidence="9 10">
    <name type="scientific">Steinernema hermaphroditum</name>
    <dbReference type="NCBI Taxonomy" id="289476"/>
    <lineage>
        <taxon>Eukaryota</taxon>
        <taxon>Metazoa</taxon>
        <taxon>Ecdysozoa</taxon>
        <taxon>Nematoda</taxon>
        <taxon>Chromadorea</taxon>
        <taxon>Rhabditida</taxon>
        <taxon>Tylenchina</taxon>
        <taxon>Panagrolaimomorpha</taxon>
        <taxon>Strongyloidoidea</taxon>
        <taxon>Steinernematidae</taxon>
        <taxon>Steinernema</taxon>
    </lineage>
</organism>
<accession>A0AA39M4K1</accession>
<keyword evidence="7" id="KW-0175">Coiled coil</keyword>
<evidence type="ECO:0000256" key="4">
    <source>
        <dbReference type="ARBA" id="ARBA00023163"/>
    </source>
</evidence>
<dbReference type="PANTHER" id="PTHR21428">
    <property type="entry name" value="MEDIATOR OF RNA POLYMERASE II TRANSCRIPTION SUBUNIT 7"/>
    <property type="match status" value="1"/>
</dbReference>
<dbReference type="InterPro" id="IPR037212">
    <property type="entry name" value="Med7/Med21-like"/>
</dbReference>
<keyword evidence="5 6" id="KW-0539">Nucleus</keyword>
<keyword evidence="10" id="KW-1185">Reference proteome</keyword>
<keyword evidence="3 6" id="KW-0805">Transcription regulation</keyword>
<evidence type="ECO:0000256" key="7">
    <source>
        <dbReference type="SAM" id="Coils"/>
    </source>
</evidence>
<dbReference type="GO" id="GO:0003712">
    <property type="term" value="F:transcription coregulator activity"/>
    <property type="evidence" value="ECO:0007669"/>
    <property type="project" value="InterPro"/>
</dbReference>
<gene>
    <name evidence="9" type="ORF">QR680_014731</name>
</gene>
<comment type="function">
    <text evidence="6">Component of the Mediator complex, a coactivator involved in the regulated transcription of nearly all RNA polymerase II-dependent genes. Mediator functions as a bridge to convey information from gene-specific regulatory proteins to the basal RNA polymerase II transcription machinery.</text>
</comment>
<evidence type="ECO:0000256" key="8">
    <source>
        <dbReference type="SAM" id="MobiDB-lite"/>
    </source>
</evidence>
<reference evidence="9" key="1">
    <citation type="submission" date="2023-06" db="EMBL/GenBank/DDBJ databases">
        <title>Genomic analysis of the entomopathogenic nematode Steinernema hermaphroditum.</title>
        <authorList>
            <person name="Schwarz E.M."/>
            <person name="Heppert J.K."/>
            <person name="Baniya A."/>
            <person name="Schwartz H.T."/>
            <person name="Tan C.-H."/>
            <person name="Antoshechkin I."/>
            <person name="Sternberg P.W."/>
            <person name="Goodrich-Blair H."/>
            <person name="Dillman A.R."/>
        </authorList>
    </citation>
    <scope>NUCLEOTIDE SEQUENCE</scope>
    <source>
        <strain evidence="9">PS9179</strain>
        <tissue evidence="9">Whole animal</tissue>
    </source>
</reference>
<comment type="similarity">
    <text evidence="2 6">Belongs to the Mediator complex subunit 7 family.</text>
</comment>
<evidence type="ECO:0000313" key="10">
    <source>
        <dbReference type="Proteomes" id="UP001175271"/>
    </source>
</evidence>
<evidence type="ECO:0000256" key="6">
    <source>
        <dbReference type="RuleBase" id="RU364060"/>
    </source>
</evidence>
<dbReference type="AlphaFoldDB" id="A0AA39M4K1"/>
<evidence type="ECO:0000256" key="3">
    <source>
        <dbReference type="ARBA" id="ARBA00023015"/>
    </source>
</evidence>
<keyword evidence="4 6" id="KW-0804">Transcription</keyword>
<feature type="region of interest" description="Disordered" evidence="8">
    <location>
        <begin position="319"/>
        <end position="353"/>
    </location>
</feature>
<feature type="coiled-coil region" evidence="7">
    <location>
        <begin position="17"/>
        <end position="86"/>
    </location>
</feature>
<sequence>MSEREELQGVDRIGVYTSRLKAKKAELNRKLNQKTKDLAALERQIEVERERLRQLDVQYEAEKKRRDRLGVALDSAQARLNGLEEEGAHLVEYIPLFCVYLYKCMLSNKPEETSPFPKPPEYARHYTAEAIKCGRVPAPPPVPIEYEVFGERYNLEEELVVPLKALGIQAYSTIGLSWRDEFKKMNASVVINFLDLLQILINSPDSPERVQKIEAIRLLFINMHHMVNEYRPVQARATLAVMLEHQIKEMQKLTDDVRKLQFRGIDVVNQTLSHVQEGEAVPLPNIPGAVRTQDIVRRDKELNLDILKAEQDLANLMESLMSPKEGAEPDTNPDVPDIPLRYPIEDELEMDDL</sequence>
<dbReference type="EMBL" id="JAUCMV010000002">
    <property type="protein sequence ID" value="KAK0420513.1"/>
    <property type="molecule type" value="Genomic_DNA"/>
</dbReference>
<dbReference type="GO" id="GO:0006357">
    <property type="term" value="P:regulation of transcription by RNA polymerase II"/>
    <property type="evidence" value="ECO:0007669"/>
    <property type="project" value="InterPro"/>
</dbReference>
<evidence type="ECO:0000256" key="1">
    <source>
        <dbReference type="ARBA" id="ARBA00004123"/>
    </source>
</evidence>
<dbReference type="SUPFAM" id="SSF140718">
    <property type="entry name" value="Mediator hinge subcomplex-like"/>
    <property type="match status" value="1"/>
</dbReference>
<name>A0AA39M4K1_9BILA</name>
<comment type="caution">
    <text evidence="9">The sequence shown here is derived from an EMBL/GenBank/DDBJ whole genome shotgun (WGS) entry which is preliminary data.</text>
</comment>